<dbReference type="InterPro" id="IPR029052">
    <property type="entry name" value="Metallo-depent_PP-like"/>
</dbReference>
<feature type="signal peptide" evidence="3">
    <location>
        <begin position="1"/>
        <end position="18"/>
    </location>
</feature>
<name>A0A8X7BVC9_9ARAC</name>
<dbReference type="Gene3D" id="3.60.21.10">
    <property type="match status" value="1"/>
</dbReference>
<comment type="caution">
    <text evidence="5">The sequence shown here is derived from an EMBL/GenBank/DDBJ whole genome shotgun (WGS) entry which is preliminary data.</text>
</comment>
<dbReference type="InterPro" id="IPR006179">
    <property type="entry name" value="5_nucleotidase/apyrase"/>
</dbReference>
<dbReference type="PANTHER" id="PTHR11575">
    <property type="entry name" value="5'-NUCLEOTIDASE-RELATED"/>
    <property type="match status" value="1"/>
</dbReference>
<dbReference type="SUPFAM" id="SSF56300">
    <property type="entry name" value="Metallo-dependent phosphatases"/>
    <property type="match status" value="1"/>
</dbReference>
<dbReference type="PANTHER" id="PTHR11575:SF24">
    <property type="entry name" value="5'-NUCLEOTIDASE"/>
    <property type="match status" value="1"/>
</dbReference>
<dbReference type="EMBL" id="BMAV01004744">
    <property type="protein sequence ID" value="GFY45285.1"/>
    <property type="molecule type" value="Genomic_DNA"/>
</dbReference>
<dbReference type="OrthoDB" id="7722975at2759"/>
<keyword evidence="3" id="KW-0732">Signal</keyword>
<dbReference type="AlphaFoldDB" id="A0A8X7BVC9"/>
<evidence type="ECO:0000256" key="1">
    <source>
        <dbReference type="ARBA" id="ARBA00000815"/>
    </source>
</evidence>
<dbReference type="InterPro" id="IPR004843">
    <property type="entry name" value="Calcineurin-like_PHP"/>
</dbReference>
<evidence type="ECO:0000256" key="3">
    <source>
        <dbReference type="SAM" id="SignalP"/>
    </source>
</evidence>
<sequence length="324" mass="36097">MKILSLLTFILIAGFAASEYNLTIIHISDFNSRWFEFNENEERCSDGESKAERCFGGFPRLLSLVNDIRSKEKNVIVLSSGEFFWGEPYNVLRGWKVANDLVPKLKIDAMSLSNMDCGDGVIELSVFLHKMKFPALCANMEPHNKTYLHSRVNRSTVLDVNGEKIGIVGYLDTGTLQSRNVLKAKFHPAIPSIAEEVEHLEDLGVDKIIVLGHSSYSANLDIIKKVKGVDIAVGEDVDLVLKASDDNHSKKNIHYNNPKDDESSNLDLTSKLAIYTIVHPGTYVGVIRVTFDDKGRIIRSGGESIFLDSSIPQGNLEFLFFGTK</sequence>
<evidence type="ECO:0000256" key="2">
    <source>
        <dbReference type="ARBA" id="ARBA00012643"/>
    </source>
</evidence>
<reference evidence="5" key="1">
    <citation type="submission" date="2020-08" db="EMBL/GenBank/DDBJ databases">
        <title>Multicomponent nature underlies the extraordinary mechanical properties of spider dragline silk.</title>
        <authorList>
            <person name="Kono N."/>
            <person name="Nakamura H."/>
            <person name="Mori M."/>
            <person name="Yoshida Y."/>
            <person name="Ohtoshi R."/>
            <person name="Malay A.D."/>
            <person name="Moran D.A.P."/>
            <person name="Tomita M."/>
            <person name="Numata K."/>
            <person name="Arakawa K."/>
        </authorList>
    </citation>
    <scope>NUCLEOTIDE SEQUENCE</scope>
</reference>
<feature type="domain" description="Calcineurin-like phosphoesterase" evidence="4">
    <location>
        <begin position="23"/>
        <end position="217"/>
    </location>
</feature>
<feature type="chain" id="PRO_5036469323" description="5'-nucleotidase" evidence="3">
    <location>
        <begin position="19"/>
        <end position="324"/>
    </location>
</feature>
<dbReference type="Proteomes" id="UP000886998">
    <property type="component" value="Unassembled WGS sequence"/>
</dbReference>
<dbReference type="GO" id="GO:0009166">
    <property type="term" value="P:nucleotide catabolic process"/>
    <property type="evidence" value="ECO:0007669"/>
    <property type="project" value="InterPro"/>
</dbReference>
<keyword evidence="6" id="KW-1185">Reference proteome</keyword>
<dbReference type="EC" id="3.1.3.5" evidence="2"/>
<gene>
    <name evidence="5" type="ORF">TNIN_95361</name>
</gene>
<evidence type="ECO:0000259" key="4">
    <source>
        <dbReference type="Pfam" id="PF00149"/>
    </source>
</evidence>
<dbReference type="Pfam" id="PF00149">
    <property type="entry name" value="Metallophos"/>
    <property type="match status" value="1"/>
</dbReference>
<proteinExistence type="predicted"/>
<protein>
    <recommendedName>
        <fullName evidence="2">5'-nucleotidase</fullName>
        <ecNumber evidence="2">3.1.3.5</ecNumber>
    </recommendedName>
</protein>
<accession>A0A8X7BVC9</accession>
<evidence type="ECO:0000313" key="6">
    <source>
        <dbReference type="Proteomes" id="UP000886998"/>
    </source>
</evidence>
<dbReference type="GO" id="GO:0008253">
    <property type="term" value="F:5'-nucleotidase activity"/>
    <property type="evidence" value="ECO:0007669"/>
    <property type="project" value="UniProtKB-EC"/>
</dbReference>
<evidence type="ECO:0000313" key="5">
    <source>
        <dbReference type="EMBL" id="GFY45285.1"/>
    </source>
</evidence>
<organism evidence="5 6">
    <name type="scientific">Trichonephila inaurata madagascariensis</name>
    <dbReference type="NCBI Taxonomy" id="2747483"/>
    <lineage>
        <taxon>Eukaryota</taxon>
        <taxon>Metazoa</taxon>
        <taxon>Ecdysozoa</taxon>
        <taxon>Arthropoda</taxon>
        <taxon>Chelicerata</taxon>
        <taxon>Arachnida</taxon>
        <taxon>Araneae</taxon>
        <taxon>Araneomorphae</taxon>
        <taxon>Entelegynae</taxon>
        <taxon>Araneoidea</taxon>
        <taxon>Nephilidae</taxon>
        <taxon>Trichonephila</taxon>
        <taxon>Trichonephila inaurata</taxon>
    </lineage>
</organism>
<comment type="catalytic activity">
    <reaction evidence="1">
        <text>a ribonucleoside 5'-phosphate + H2O = a ribonucleoside + phosphate</text>
        <dbReference type="Rhea" id="RHEA:12484"/>
        <dbReference type="ChEBI" id="CHEBI:15377"/>
        <dbReference type="ChEBI" id="CHEBI:18254"/>
        <dbReference type="ChEBI" id="CHEBI:43474"/>
        <dbReference type="ChEBI" id="CHEBI:58043"/>
        <dbReference type="EC" id="3.1.3.5"/>
    </reaction>
</comment>